<comment type="caution">
    <text evidence="2">The sequence shown here is derived from an EMBL/GenBank/DDBJ whole genome shotgun (WGS) entry which is preliminary data.</text>
</comment>
<dbReference type="EMBL" id="JAENGZ010001722">
    <property type="protein sequence ID" value="KAG6946527.1"/>
    <property type="molecule type" value="Genomic_DNA"/>
</dbReference>
<organism evidence="2 3">
    <name type="scientific">Phytophthora cactorum</name>
    <dbReference type="NCBI Taxonomy" id="29920"/>
    <lineage>
        <taxon>Eukaryota</taxon>
        <taxon>Sar</taxon>
        <taxon>Stramenopiles</taxon>
        <taxon>Oomycota</taxon>
        <taxon>Peronosporomycetes</taxon>
        <taxon>Peronosporales</taxon>
        <taxon>Peronosporaceae</taxon>
        <taxon>Phytophthora</taxon>
    </lineage>
</organism>
<dbReference type="AlphaFoldDB" id="A0A8T1TTZ7"/>
<reference evidence="2" key="1">
    <citation type="submission" date="2021-01" db="EMBL/GenBank/DDBJ databases">
        <title>Phytophthora aleatoria, a newly-described species from Pinus radiata is distinct from Phytophthora cactorum isolates based on comparative genomics.</title>
        <authorList>
            <person name="Mcdougal R."/>
            <person name="Panda P."/>
            <person name="Williams N."/>
            <person name="Studholme D.J."/>
        </authorList>
    </citation>
    <scope>NUCLEOTIDE SEQUENCE</scope>
    <source>
        <strain evidence="2">NZFS 3830</strain>
    </source>
</reference>
<dbReference type="Proteomes" id="UP000688947">
    <property type="component" value="Unassembled WGS sequence"/>
</dbReference>
<evidence type="ECO:0000313" key="2">
    <source>
        <dbReference type="EMBL" id="KAG6946527.1"/>
    </source>
</evidence>
<keyword evidence="1" id="KW-1133">Transmembrane helix</keyword>
<feature type="transmembrane region" description="Helical" evidence="1">
    <location>
        <begin position="156"/>
        <end position="180"/>
    </location>
</feature>
<sequence length="182" mass="20885">MLRIYWNCFAYYLPDPECRQSPKYNRRLKVSHGADHTRVTTNPHQQKLPVTPKTIMLFGPQQKRKQYEECERLVNEIFPVMVRGMEWKREDNLKQRDGDSCGTLVLLFSSAQYVILPFERATALPQVEISFKVSACLSRNNEVALFVLFKPHNTNLVATSCGFIFLPATVLLCGVMSVGISR</sequence>
<keyword evidence="1" id="KW-0812">Transmembrane</keyword>
<accession>A0A8T1TTZ7</accession>
<evidence type="ECO:0000256" key="1">
    <source>
        <dbReference type="SAM" id="Phobius"/>
    </source>
</evidence>
<evidence type="ECO:0000313" key="3">
    <source>
        <dbReference type="Proteomes" id="UP000688947"/>
    </source>
</evidence>
<keyword evidence="1" id="KW-0472">Membrane</keyword>
<protein>
    <submittedName>
        <fullName evidence="2">Uncharacterized protein</fullName>
    </submittedName>
</protein>
<gene>
    <name evidence="2" type="ORF">JG687_00016645</name>
</gene>
<proteinExistence type="predicted"/>
<name>A0A8T1TTZ7_9STRA</name>